<dbReference type="EMBL" id="JQ245707">
    <property type="protein sequence ID" value="UTS51927.1"/>
    <property type="molecule type" value="Genomic_DNA"/>
</dbReference>
<organism evidence="1 2">
    <name type="scientific">Cyanophage S-TIM5</name>
    <dbReference type="NCBI Taxonomy" id="1137745"/>
    <lineage>
        <taxon>Viruses</taxon>
        <taxon>Duplodnaviria</taxon>
        <taxon>Heunggongvirae</taxon>
        <taxon>Uroviricota</taxon>
        <taxon>Caudoviricetes</taxon>
        <taxon>Aurunvirus</taxon>
        <taxon>Aurunvirus STIM5</taxon>
    </lineage>
</organism>
<keyword evidence="1" id="KW-0808">Transferase</keyword>
<keyword evidence="1" id="KW-0418">Kinase</keyword>
<dbReference type="Proteomes" id="UP000007178">
    <property type="component" value="Segment"/>
</dbReference>
<evidence type="ECO:0000313" key="2">
    <source>
        <dbReference type="Proteomes" id="UP000007178"/>
    </source>
</evidence>
<reference evidence="1 2" key="1">
    <citation type="journal article" date="2012" name="Proc. Natl. Acad. Sci. U.S.A.">
        <title>A novel lineage of myoviruses infecting cyanobacteria is widespread in the oceans.</title>
        <authorList>
            <person name="Sabehi G."/>
            <person name="Shaulov L."/>
            <person name="Silver D.H."/>
            <person name="Yanai I."/>
            <person name="Harel A."/>
            <person name="Lindell D."/>
        </authorList>
    </citation>
    <scope>NUCLEOTIDE SEQUENCE [LARGE SCALE GENOMIC DNA]</scope>
</reference>
<accession>A0ACD4B122</accession>
<proteinExistence type="predicted"/>
<sequence length="154" mass="17998">MIAAELPNYSEEKLPCYVFDVDNTIARTAHRAHFLAGDTKDWNSFHSHCVLDTPIESVVNVLTALSWNYTIILLTGRNEKYRRLSELWLKNNGIEPDCLLMRKDDDFRPDYSMKSDVFDEIEKRFEILGAFDDNKDVLQMLNLRNIRTFDCSQT</sequence>
<evidence type="ECO:0000313" key="1">
    <source>
        <dbReference type="EMBL" id="UTS51927.1"/>
    </source>
</evidence>
<protein>
    <submittedName>
        <fullName evidence="1">Kinase</fullName>
    </submittedName>
</protein>
<keyword evidence="2" id="KW-1185">Reference proteome</keyword>
<name>A0ACD4B122_9CAUD</name>